<organism evidence="2">
    <name type="scientific">uncultured Acidobacteriota bacterium</name>
    <dbReference type="NCBI Taxonomy" id="171953"/>
    <lineage>
        <taxon>Bacteria</taxon>
        <taxon>Pseudomonadati</taxon>
        <taxon>Acidobacteriota</taxon>
        <taxon>environmental samples</taxon>
    </lineage>
</organism>
<dbReference type="EMBL" id="AP011794">
    <property type="protein sequence ID" value="BAL58130.1"/>
    <property type="molecule type" value="Genomic_DNA"/>
</dbReference>
<reference evidence="2" key="2">
    <citation type="journal article" date="2012" name="PLoS ONE">
        <title>A Deeply Branching Thermophilic Bacterium with an Ancient Acetyl-CoA Pathway Dominates a Subsurface Ecosystem.</title>
        <authorList>
            <person name="Takami H."/>
            <person name="Noguchi H."/>
            <person name="Takaki Y."/>
            <person name="Uchiyama I."/>
            <person name="Toyoda A."/>
            <person name="Nishi S."/>
            <person name="Chee G.-J."/>
            <person name="Arai W."/>
            <person name="Nunoura T."/>
            <person name="Itoh T."/>
            <person name="Hattori M."/>
            <person name="Takai K."/>
        </authorList>
    </citation>
    <scope>NUCLEOTIDE SEQUENCE</scope>
</reference>
<dbReference type="InterPro" id="IPR028087">
    <property type="entry name" value="Tad_N"/>
</dbReference>
<protein>
    <submittedName>
        <fullName evidence="2">Hypothetical conserved protein</fullName>
    </submittedName>
</protein>
<evidence type="ECO:0000313" key="2">
    <source>
        <dbReference type="EMBL" id="BAL58130.1"/>
    </source>
</evidence>
<dbReference type="AlphaFoldDB" id="H5SPP4"/>
<accession>H5SPP4</accession>
<evidence type="ECO:0000259" key="1">
    <source>
        <dbReference type="Pfam" id="PF13400"/>
    </source>
</evidence>
<proteinExistence type="predicted"/>
<reference evidence="2" key="1">
    <citation type="journal article" date="2005" name="Environ. Microbiol.">
        <title>Genetic and functional properties of uncultivated thermophilic crenarchaeotes from a subsurface gold mine as revealed by analysis of genome fragments.</title>
        <authorList>
            <person name="Nunoura T."/>
            <person name="Hirayama H."/>
            <person name="Takami H."/>
            <person name="Oida H."/>
            <person name="Nishi S."/>
            <person name="Shimamura S."/>
            <person name="Suzuki Y."/>
            <person name="Inagaki F."/>
            <person name="Takai K."/>
            <person name="Nealson K.H."/>
            <person name="Horikoshi K."/>
        </authorList>
    </citation>
    <scope>NUCLEOTIDE SEQUENCE</scope>
</reference>
<sequence length="375" mass="40660">MAVDVGYLYVVRNQLQNAVDAAALAGAQGLLAQPGNYTAEGAAVRWAMEYAARNQADGQQVLLSSSEITFPRSNVILIDITRPARTFFARLFGIRQANIRVRAAAVVAPAVGGTGGWRPWAPPDQFGHGGICVTPEDDDHGPFNPNPHTWRGIAVNADYYKSPYDPEFQGQDLSLYRDCSPGSPTGFIAPRDVDGRYIELKSDSPEYPGNFYALALGGRGADTYRENIIFGWGGTVQIGDTLTTEPGNMVGPTRQGVSALIAQDPNAQLRQDPVTRQWYVWSDRYPPNESPRIVPILLFDPTIPSRGGRTTVRVANLGAFFIERSDGRSVFGRFIAMRLPGAIAGTPAERPARQSSGAGGYLIGTVQLADPDEYR</sequence>
<feature type="domain" description="Putative Flp pilus-assembly TadG-like N-terminal" evidence="1">
    <location>
        <begin position="2"/>
        <end position="28"/>
    </location>
</feature>
<name>H5SPP4_9BACT</name>
<gene>
    <name evidence="2" type="ORF">HGMM_F54F02C13</name>
</gene>
<dbReference type="Pfam" id="PF13400">
    <property type="entry name" value="Tad"/>
    <property type="match status" value="1"/>
</dbReference>